<dbReference type="SUPFAM" id="SSF51735">
    <property type="entry name" value="NAD(P)-binding Rossmann-fold domains"/>
    <property type="match status" value="1"/>
</dbReference>
<dbReference type="PANTHER" id="PTHR42840">
    <property type="entry name" value="NAD(P)-BINDING ROSSMANN-FOLD SUPERFAMILY PROTEIN-RELATED"/>
    <property type="match status" value="1"/>
</dbReference>
<dbReference type="InterPro" id="IPR030827">
    <property type="entry name" value="Myo_inos_IolG"/>
</dbReference>
<feature type="domain" description="Gfo/Idh/MocA-like oxidoreductase N-terminal" evidence="3">
    <location>
        <begin position="6"/>
        <end position="124"/>
    </location>
</feature>
<evidence type="ECO:0000259" key="4">
    <source>
        <dbReference type="Pfam" id="PF22725"/>
    </source>
</evidence>
<sequence>MVKKTSVGIIGAGKIGKLHINNLVTMNEVNIRAISDVYIDQMSDWVNTLDVKYTTKNYMEIVNDPDIDAILVCTPTKLHSEIVIAAAEKKKHIFCEKPISFNLEDSLKVLDAVKKAGVIMQVGFVRRFDRNFRQVHEIVKSGKIGTPHIIHIFSRDPEPAPRKYVRHSGGMPFDMTIHDFDMIRYLTQFEVEEVYAQGSVLIDPFFEECNDVDTAVFTLRFTNGAIGVVDNSRRAEYGYDQRVEVFGSKGSVSIKNDTNHTVEVITKDGTLSDKPKWFYLERYNDAFKEELRSFLNCVTTGTEPTVSAYDGLQAELLAHAATISLQEKRPVKIQEVLKQTDLRLRDH</sequence>
<dbReference type="Gene3D" id="3.40.50.720">
    <property type="entry name" value="NAD(P)-binding Rossmann-like Domain"/>
    <property type="match status" value="1"/>
</dbReference>
<gene>
    <name evidence="5" type="ORF">B0W44_10885</name>
</gene>
<dbReference type="Gene3D" id="3.30.360.10">
    <property type="entry name" value="Dihydrodipicolinate Reductase, domain 2"/>
    <property type="match status" value="1"/>
</dbReference>
<protein>
    <submittedName>
        <fullName evidence="5">Inositol 2-dehydrogenase</fullName>
    </submittedName>
</protein>
<dbReference type="KEGG" id="ntr:B0W44_10885"/>
<name>A0A1U9K819_9BACL</name>
<evidence type="ECO:0000313" key="5">
    <source>
        <dbReference type="EMBL" id="AQS56195.1"/>
    </source>
</evidence>
<accession>A0A1U9K819</accession>
<dbReference type="GO" id="GO:0016491">
    <property type="term" value="F:oxidoreductase activity"/>
    <property type="evidence" value="ECO:0007669"/>
    <property type="project" value="UniProtKB-KW"/>
</dbReference>
<dbReference type="InterPro" id="IPR000683">
    <property type="entry name" value="Gfo/Idh/MocA-like_OxRdtase_N"/>
</dbReference>
<dbReference type="Pfam" id="PF01408">
    <property type="entry name" value="GFO_IDH_MocA"/>
    <property type="match status" value="1"/>
</dbReference>
<proteinExistence type="inferred from homology"/>
<dbReference type="RefSeq" id="WP_077720056.1">
    <property type="nucleotide sequence ID" value="NZ_CP019699.1"/>
</dbReference>
<dbReference type="Proteomes" id="UP000188603">
    <property type="component" value="Chromosome"/>
</dbReference>
<dbReference type="GO" id="GO:0000166">
    <property type="term" value="F:nucleotide binding"/>
    <property type="evidence" value="ECO:0007669"/>
    <property type="project" value="InterPro"/>
</dbReference>
<feature type="domain" description="GFO/IDH/MocA-like oxidoreductase" evidence="4">
    <location>
        <begin position="132"/>
        <end position="252"/>
    </location>
</feature>
<dbReference type="AlphaFoldDB" id="A0A1U9K819"/>
<evidence type="ECO:0000256" key="2">
    <source>
        <dbReference type="ARBA" id="ARBA00023002"/>
    </source>
</evidence>
<reference evidence="5 6" key="1">
    <citation type="journal article" date="2015" name="Int. J. Syst. Evol. Microbiol.">
        <title>Novibacillus thermophilus gen. nov., sp. nov., a Gram-staining-negative and moderately thermophilic member of the family Thermoactinomycetaceae.</title>
        <authorList>
            <person name="Yang G."/>
            <person name="Chen J."/>
            <person name="Zhou S."/>
        </authorList>
    </citation>
    <scope>NUCLEOTIDE SEQUENCE [LARGE SCALE GENOMIC DNA]</scope>
    <source>
        <strain evidence="5 6">SG-1</strain>
    </source>
</reference>
<keyword evidence="2" id="KW-0560">Oxidoreductase</keyword>
<dbReference type="STRING" id="1471761.B0W44_10885"/>
<comment type="similarity">
    <text evidence="1">Belongs to the Gfo/Idh/MocA family.</text>
</comment>
<dbReference type="Pfam" id="PF22725">
    <property type="entry name" value="GFO_IDH_MocA_C3"/>
    <property type="match status" value="1"/>
</dbReference>
<evidence type="ECO:0000256" key="1">
    <source>
        <dbReference type="ARBA" id="ARBA00010928"/>
    </source>
</evidence>
<evidence type="ECO:0000259" key="3">
    <source>
        <dbReference type="Pfam" id="PF01408"/>
    </source>
</evidence>
<dbReference type="SUPFAM" id="SSF55347">
    <property type="entry name" value="Glyceraldehyde-3-phosphate dehydrogenase-like, C-terminal domain"/>
    <property type="match status" value="1"/>
</dbReference>
<dbReference type="NCBIfam" id="TIGR04380">
    <property type="entry name" value="myo_inos_iolG"/>
    <property type="match status" value="1"/>
</dbReference>
<keyword evidence="6" id="KW-1185">Reference proteome</keyword>
<evidence type="ECO:0000313" key="6">
    <source>
        <dbReference type="Proteomes" id="UP000188603"/>
    </source>
</evidence>
<dbReference type="InterPro" id="IPR036291">
    <property type="entry name" value="NAD(P)-bd_dom_sf"/>
</dbReference>
<dbReference type="EMBL" id="CP019699">
    <property type="protein sequence ID" value="AQS56195.1"/>
    <property type="molecule type" value="Genomic_DNA"/>
</dbReference>
<dbReference type="PANTHER" id="PTHR42840:SF3">
    <property type="entry name" value="BINDING ROSSMANN FOLD OXIDOREDUCTASE, PUTATIVE (AFU_ORTHOLOGUE AFUA_2G10240)-RELATED"/>
    <property type="match status" value="1"/>
</dbReference>
<dbReference type="InterPro" id="IPR055170">
    <property type="entry name" value="GFO_IDH_MocA-like_dom"/>
</dbReference>
<organism evidence="5 6">
    <name type="scientific">Novibacillus thermophilus</name>
    <dbReference type="NCBI Taxonomy" id="1471761"/>
    <lineage>
        <taxon>Bacteria</taxon>
        <taxon>Bacillati</taxon>
        <taxon>Bacillota</taxon>
        <taxon>Bacilli</taxon>
        <taxon>Bacillales</taxon>
        <taxon>Thermoactinomycetaceae</taxon>
        <taxon>Novibacillus</taxon>
    </lineage>
</organism>